<feature type="region of interest" description="Disordered" evidence="1">
    <location>
        <begin position="996"/>
        <end position="1026"/>
    </location>
</feature>
<dbReference type="InterPro" id="IPR029246">
    <property type="entry name" value="TALPID3"/>
</dbReference>
<feature type="compositionally biased region" description="Polar residues" evidence="1">
    <location>
        <begin position="242"/>
        <end position="255"/>
    </location>
</feature>
<feature type="region of interest" description="Disordered" evidence="1">
    <location>
        <begin position="231"/>
        <end position="283"/>
    </location>
</feature>
<dbReference type="OrthoDB" id="10057439at2759"/>
<feature type="compositionally biased region" description="Polar residues" evidence="1">
    <location>
        <begin position="882"/>
        <end position="901"/>
    </location>
</feature>
<evidence type="ECO:0000313" key="3">
    <source>
        <dbReference type="Proteomes" id="UP000287033"/>
    </source>
</evidence>
<feature type="compositionally biased region" description="Acidic residues" evidence="1">
    <location>
        <begin position="1179"/>
        <end position="1189"/>
    </location>
</feature>
<accession>A0A401S016</accession>
<dbReference type="AlphaFoldDB" id="A0A401S016"/>
<dbReference type="EMBL" id="BEZZ01000036">
    <property type="protein sequence ID" value="GCC23698.1"/>
    <property type="molecule type" value="Genomic_DNA"/>
</dbReference>
<comment type="caution">
    <text evidence="2">The sequence shown here is derived from an EMBL/GenBank/DDBJ whole genome shotgun (WGS) entry which is preliminary data.</text>
</comment>
<keyword evidence="3" id="KW-1185">Reference proteome</keyword>
<dbReference type="GO" id="GO:0007224">
    <property type="term" value="P:smoothened signaling pathway"/>
    <property type="evidence" value="ECO:0007669"/>
    <property type="project" value="InterPro"/>
</dbReference>
<dbReference type="GO" id="GO:0036064">
    <property type="term" value="C:ciliary basal body"/>
    <property type="evidence" value="ECO:0007669"/>
    <property type="project" value="TreeGrafter"/>
</dbReference>
<feature type="region of interest" description="Disordered" evidence="1">
    <location>
        <begin position="882"/>
        <end position="918"/>
    </location>
</feature>
<dbReference type="Pfam" id="PF15324">
    <property type="entry name" value="TALPID3"/>
    <property type="match status" value="1"/>
</dbReference>
<feature type="compositionally biased region" description="Polar residues" evidence="1">
    <location>
        <begin position="1038"/>
        <end position="1054"/>
    </location>
</feature>
<dbReference type="PANTHER" id="PTHR15721">
    <property type="entry name" value="KIAA0586 PROTEIN"/>
    <property type="match status" value="1"/>
</dbReference>
<feature type="compositionally biased region" description="Basic and acidic residues" evidence="1">
    <location>
        <begin position="260"/>
        <end position="269"/>
    </location>
</feature>
<feature type="region of interest" description="Disordered" evidence="1">
    <location>
        <begin position="720"/>
        <end position="769"/>
    </location>
</feature>
<feature type="compositionally biased region" description="Basic and acidic residues" evidence="1">
    <location>
        <begin position="231"/>
        <end position="240"/>
    </location>
</feature>
<dbReference type="GO" id="GO:0005814">
    <property type="term" value="C:centriole"/>
    <property type="evidence" value="ECO:0007669"/>
    <property type="project" value="TreeGrafter"/>
</dbReference>
<dbReference type="PANTHER" id="PTHR15721:SF2">
    <property type="entry name" value="PROTEIN TALPID3"/>
    <property type="match status" value="1"/>
</dbReference>
<feature type="compositionally biased region" description="Polar residues" evidence="1">
    <location>
        <begin position="738"/>
        <end position="750"/>
    </location>
</feature>
<organism evidence="2 3">
    <name type="scientific">Chiloscyllium punctatum</name>
    <name type="common">Brownbanded bambooshark</name>
    <name type="synonym">Hemiscyllium punctatum</name>
    <dbReference type="NCBI Taxonomy" id="137246"/>
    <lineage>
        <taxon>Eukaryota</taxon>
        <taxon>Metazoa</taxon>
        <taxon>Chordata</taxon>
        <taxon>Craniata</taxon>
        <taxon>Vertebrata</taxon>
        <taxon>Chondrichthyes</taxon>
        <taxon>Elasmobranchii</taxon>
        <taxon>Galeomorphii</taxon>
        <taxon>Galeoidea</taxon>
        <taxon>Orectolobiformes</taxon>
        <taxon>Hemiscylliidae</taxon>
        <taxon>Chiloscyllium</taxon>
    </lineage>
</organism>
<dbReference type="Proteomes" id="UP000287033">
    <property type="component" value="Unassembled WGS sequence"/>
</dbReference>
<proteinExistence type="predicted"/>
<feature type="compositionally biased region" description="Polar residues" evidence="1">
    <location>
        <begin position="1133"/>
        <end position="1153"/>
    </location>
</feature>
<feature type="compositionally biased region" description="Polar residues" evidence="1">
    <location>
        <begin position="1097"/>
        <end position="1111"/>
    </location>
</feature>
<feature type="compositionally biased region" description="Pro residues" evidence="1">
    <location>
        <begin position="720"/>
        <end position="732"/>
    </location>
</feature>
<name>A0A401S016_CHIPU</name>
<protein>
    <recommendedName>
        <fullName evidence="4">Protein TALPID3</fullName>
    </recommendedName>
</protein>
<evidence type="ECO:0000256" key="1">
    <source>
        <dbReference type="SAM" id="MobiDB-lite"/>
    </source>
</evidence>
<feature type="region of interest" description="Disordered" evidence="1">
    <location>
        <begin position="1038"/>
        <end position="1072"/>
    </location>
</feature>
<feature type="region of interest" description="Disordered" evidence="1">
    <location>
        <begin position="1096"/>
        <end position="1189"/>
    </location>
</feature>
<feature type="compositionally biased region" description="Low complexity" evidence="1">
    <location>
        <begin position="902"/>
        <end position="915"/>
    </location>
</feature>
<dbReference type="OMA" id="SARNYHQ"/>
<reference evidence="2 3" key="1">
    <citation type="journal article" date="2018" name="Nat. Ecol. Evol.">
        <title>Shark genomes provide insights into elasmobranch evolution and the origin of vertebrates.</title>
        <authorList>
            <person name="Hara Y"/>
            <person name="Yamaguchi K"/>
            <person name="Onimaru K"/>
            <person name="Kadota M"/>
            <person name="Koyanagi M"/>
            <person name="Keeley SD"/>
            <person name="Tatsumi K"/>
            <person name="Tanaka K"/>
            <person name="Motone F"/>
            <person name="Kageyama Y"/>
            <person name="Nozu R"/>
            <person name="Adachi N"/>
            <person name="Nishimura O"/>
            <person name="Nakagawa R"/>
            <person name="Tanegashima C"/>
            <person name="Kiyatake I"/>
            <person name="Matsumoto R"/>
            <person name="Murakumo K"/>
            <person name="Nishida K"/>
            <person name="Terakita A"/>
            <person name="Kuratani S"/>
            <person name="Sato K"/>
            <person name="Hyodo S Kuraku.S."/>
        </authorList>
    </citation>
    <scope>NUCLEOTIDE SEQUENCE [LARGE SCALE GENOMIC DNA]</scope>
</reference>
<sequence>MEEKFACNLISCGNLLTESFTAFVAPSRGSGSAASKASPAVQRATDVLHDLGKLKREMHGILQEAEHWQSDLQDIKNAKLSNSHESIDSACLQHHLLKQPTCIGRQANSSHSQKSSLLQSVKAPISMFEDAERILREVQTNKKFIEENLHAIARAKDSTSVYSLIDSLAADSDAAEKIRIGKTVDAWITIINQDIQDEIAKKNFLQKVSTNQQKRELSFTSKGDDVKAIKFNEDVKDKSQNKPKSTTKRSLSTARPLQKQPKEPCESKNLRSKAVVQSSLQKEQRSKISANLDGITLSDPVLQSEDYLRRVYGKALYQGHRRTYKKGPYLKVNSPIPKSKPQRPKMIENIKGVKLKSTRTQTASSAVKKAVTTQGTEQHISVPDFQSNQYLFSPSHQIPSTSRISGPIEGQLVPMAIALGEPRIDNGVPQAADLIISSAPSVIPIAASSTLPKLELQAKKSNIAVVHMKSEKRDPIKLTVQVLPNVDIDSLPSISPELSQRSPSPEQQQIMPYPVQTPIQSQEAVQTEEDDVTGFPGTCFIAVADLPTDPATDFELQGSPEPSIELEGFAEPISVAYNGPSLPPSVPIHQEAVDIVDRMIKHQESIENQLVEWVEQEVMSHIISQMYPLQYQPVPHSSQPEDEDNAVLGSDNVESVTGGNLQLFVDAGVPVDTQIVRQLVDEALAEIIAIMLGQHRSGSRSHIQELAQRETPSPMMLVPTPDPTPRHTPSPPVGRLSLIQTPDVTPQDSVAISEEKESELEPEPEPLLKSSPVFDAAGLASPGKSSPIGTPVATPFCTPSRVSTPSPVTEPISEKIKSASFMLSQLPNPWGDVALPLEEENPSSFQEATQQARAIVMSVAKDEDPESLALPPHAVIPVNPTSSLPDVQVPTTPVQSLTPVPSTEESSSTISITETETADRNISEGEILLSYGQMAAAKALIEEGIYFPNFNVSLSNTFHDAQEMDEDPPSEGQVISKTHKGLQKYSLGTMLAQVSQGPYAPQEIHHPEDSDDDSSTGQISEGQMPKFTGAAESILTGQAQYRSSRSMNIGSSLTRRGRSPSPGQFDIQKERNGWELDTSYGPMTLADLETCPIPALHSSQALQKTPKSESQGQDDDIPAMEQRPATARVIKVQSRTPDAIEQSTKAENSSELQATALKMSVTVPSMNEEEQSGSISTVDGDDTSGAEIF</sequence>
<evidence type="ECO:0008006" key="4">
    <source>
        <dbReference type="Google" id="ProtNLM"/>
    </source>
</evidence>
<dbReference type="STRING" id="137246.A0A401S016"/>
<gene>
    <name evidence="2" type="ORF">chiPu_0002096</name>
</gene>
<evidence type="ECO:0000313" key="2">
    <source>
        <dbReference type="EMBL" id="GCC23698.1"/>
    </source>
</evidence>